<keyword evidence="5" id="KW-0597">Phosphoprotein</keyword>
<dbReference type="PRINTS" id="PR00344">
    <property type="entry name" value="BCTRLSENSOR"/>
</dbReference>
<gene>
    <name evidence="17" type="ORF">GLW07_16530</name>
</gene>
<dbReference type="SMART" id="SM00387">
    <property type="entry name" value="HATPase_c"/>
    <property type="match status" value="1"/>
</dbReference>
<dbReference type="InterPro" id="IPR005467">
    <property type="entry name" value="His_kinase_dom"/>
</dbReference>
<dbReference type="PANTHER" id="PTHR45528:SF1">
    <property type="entry name" value="SENSOR HISTIDINE KINASE CPXA"/>
    <property type="match status" value="1"/>
</dbReference>
<evidence type="ECO:0000259" key="15">
    <source>
        <dbReference type="PROSITE" id="PS50109"/>
    </source>
</evidence>
<dbReference type="EMBL" id="WMEY01000005">
    <property type="protein sequence ID" value="MYL64966.1"/>
    <property type="molecule type" value="Genomic_DNA"/>
</dbReference>
<evidence type="ECO:0000313" key="17">
    <source>
        <dbReference type="EMBL" id="MYL64966.1"/>
    </source>
</evidence>
<keyword evidence="12" id="KW-0902">Two-component regulatory system</keyword>
<dbReference type="Gene3D" id="1.10.287.130">
    <property type="match status" value="1"/>
</dbReference>
<dbReference type="CDD" id="cd00075">
    <property type="entry name" value="HATPase"/>
    <property type="match status" value="1"/>
</dbReference>
<evidence type="ECO:0000256" key="7">
    <source>
        <dbReference type="ARBA" id="ARBA00022692"/>
    </source>
</evidence>
<evidence type="ECO:0000256" key="8">
    <source>
        <dbReference type="ARBA" id="ARBA00022741"/>
    </source>
</evidence>
<dbReference type="CDD" id="cd06225">
    <property type="entry name" value="HAMP"/>
    <property type="match status" value="1"/>
</dbReference>
<keyword evidence="11 14" id="KW-1133">Transmembrane helix</keyword>
<feature type="domain" description="Histidine kinase" evidence="15">
    <location>
        <begin position="179"/>
        <end position="393"/>
    </location>
</feature>
<dbReference type="InterPro" id="IPR003660">
    <property type="entry name" value="HAMP_dom"/>
</dbReference>
<comment type="catalytic activity">
    <reaction evidence="1">
        <text>ATP + protein L-histidine = ADP + protein N-phospho-L-histidine.</text>
        <dbReference type="EC" id="2.7.13.3"/>
    </reaction>
</comment>
<evidence type="ECO:0000256" key="5">
    <source>
        <dbReference type="ARBA" id="ARBA00022553"/>
    </source>
</evidence>
<evidence type="ECO:0000256" key="10">
    <source>
        <dbReference type="ARBA" id="ARBA00022840"/>
    </source>
</evidence>
<feature type="transmembrane region" description="Helical" evidence="14">
    <location>
        <begin position="90"/>
        <end position="113"/>
    </location>
</feature>
<organism evidence="17 18">
    <name type="scientific">Guptibacillus hwajinpoensis</name>
    <dbReference type="NCBI Taxonomy" id="208199"/>
    <lineage>
        <taxon>Bacteria</taxon>
        <taxon>Bacillati</taxon>
        <taxon>Bacillota</taxon>
        <taxon>Bacilli</taxon>
        <taxon>Bacillales</taxon>
        <taxon>Guptibacillaceae</taxon>
        <taxon>Guptibacillus</taxon>
    </lineage>
</organism>
<dbReference type="Pfam" id="PF02518">
    <property type="entry name" value="HATPase_c"/>
    <property type="match status" value="1"/>
</dbReference>
<dbReference type="InterPro" id="IPR036890">
    <property type="entry name" value="HATPase_C_sf"/>
</dbReference>
<dbReference type="EC" id="2.7.13.3" evidence="3"/>
<comment type="subcellular location">
    <subcellularLocation>
        <location evidence="2">Cell membrane</location>
        <topology evidence="2">Multi-pass membrane protein</topology>
    </subcellularLocation>
</comment>
<evidence type="ECO:0000313" key="18">
    <source>
        <dbReference type="Proteomes" id="UP000447833"/>
    </source>
</evidence>
<dbReference type="InterPro" id="IPR003594">
    <property type="entry name" value="HATPase_dom"/>
</dbReference>
<reference evidence="17 18" key="1">
    <citation type="submission" date="2019-11" db="EMBL/GenBank/DDBJ databases">
        <title>Genome sequences of 17 halophilic strains isolated from different environments.</title>
        <authorList>
            <person name="Furrow R.E."/>
        </authorList>
    </citation>
    <scope>NUCLEOTIDE SEQUENCE [LARGE SCALE GENOMIC DNA]</scope>
    <source>
        <strain evidence="17 18">22506_14_FS</strain>
    </source>
</reference>
<keyword evidence="7 14" id="KW-0812">Transmembrane</keyword>
<dbReference type="InterPro" id="IPR050398">
    <property type="entry name" value="HssS/ArlS-like"/>
</dbReference>
<keyword evidence="4" id="KW-1003">Cell membrane</keyword>
<name>A0A845F2Q7_9BACL</name>
<dbReference type="FunFam" id="3.30.565.10:FF:000006">
    <property type="entry name" value="Sensor histidine kinase WalK"/>
    <property type="match status" value="1"/>
</dbReference>
<feature type="transmembrane region" description="Helical" evidence="14">
    <location>
        <begin position="46"/>
        <end position="70"/>
    </location>
</feature>
<keyword evidence="10" id="KW-0067">ATP-binding</keyword>
<dbReference type="GO" id="GO:0005886">
    <property type="term" value="C:plasma membrane"/>
    <property type="evidence" value="ECO:0007669"/>
    <property type="project" value="UniProtKB-SubCell"/>
</dbReference>
<dbReference type="Proteomes" id="UP000447833">
    <property type="component" value="Unassembled WGS sequence"/>
</dbReference>
<dbReference type="PROSITE" id="PS50885">
    <property type="entry name" value="HAMP"/>
    <property type="match status" value="1"/>
</dbReference>
<evidence type="ECO:0000259" key="16">
    <source>
        <dbReference type="PROSITE" id="PS50885"/>
    </source>
</evidence>
<evidence type="ECO:0000256" key="12">
    <source>
        <dbReference type="ARBA" id="ARBA00023012"/>
    </source>
</evidence>
<sequence>MPILRNYGRKLRLILVFLNVFKQFEEWGINLLWNNKRAKTFLPNKLLLRLTFVNVIVVGIFIALSSWAIYHTACSLANGLGSWNDQKQQLFNSILFQYLWIFSIAAILIGSLIHYRLVKEIIRPLKELIESTKRMKAGHYPNPIIVNTRDEVGELIGHFNDLVKQLKEMQQHRKELVLDFSHEFRTPLANLNGYLGALKNGVIEGDQQIYHSLQKESERLIHMVEQLEQVKEWDYLSKQTYTEKEPIDMQFLIHQSVAMFRWSLENAGINVEVQTESGTVNVSTEGISQVVSNLIDNAIRYYQGTGPIMIKGELVESHYRLSISGPGQVIPIQEKDRIFERFYRANSSRERDNTGGTGLGLAISKEIIVHHQGQIGLKSEGETHTFWITLPLI</sequence>
<dbReference type="PANTHER" id="PTHR45528">
    <property type="entry name" value="SENSOR HISTIDINE KINASE CPXA"/>
    <property type="match status" value="1"/>
</dbReference>
<evidence type="ECO:0000256" key="1">
    <source>
        <dbReference type="ARBA" id="ARBA00000085"/>
    </source>
</evidence>
<dbReference type="InterPro" id="IPR003661">
    <property type="entry name" value="HisK_dim/P_dom"/>
</dbReference>
<proteinExistence type="predicted"/>
<evidence type="ECO:0000256" key="9">
    <source>
        <dbReference type="ARBA" id="ARBA00022777"/>
    </source>
</evidence>
<evidence type="ECO:0000256" key="2">
    <source>
        <dbReference type="ARBA" id="ARBA00004651"/>
    </source>
</evidence>
<dbReference type="GO" id="GO:0000155">
    <property type="term" value="F:phosphorelay sensor kinase activity"/>
    <property type="evidence" value="ECO:0007669"/>
    <property type="project" value="InterPro"/>
</dbReference>
<dbReference type="PROSITE" id="PS50109">
    <property type="entry name" value="HIS_KIN"/>
    <property type="match status" value="1"/>
</dbReference>
<dbReference type="Gene3D" id="3.30.565.10">
    <property type="entry name" value="Histidine kinase-like ATPase, C-terminal domain"/>
    <property type="match status" value="1"/>
</dbReference>
<dbReference type="InterPro" id="IPR004358">
    <property type="entry name" value="Sig_transdc_His_kin-like_C"/>
</dbReference>
<dbReference type="CDD" id="cd00082">
    <property type="entry name" value="HisKA"/>
    <property type="match status" value="1"/>
</dbReference>
<dbReference type="SMART" id="SM00388">
    <property type="entry name" value="HisKA"/>
    <property type="match status" value="1"/>
</dbReference>
<evidence type="ECO:0000256" key="3">
    <source>
        <dbReference type="ARBA" id="ARBA00012438"/>
    </source>
</evidence>
<dbReference type="Gene3D" id="6.10.340.10">
    <property type="match status" value="1"/>
</dbReference>
<dbReference type="SUPFAM" id="SSF55874">
    <property type="entry name" value="ATPase domain of HSP90 chaperone/DNA topoisomerase II/histidine kinase"/>
    <property type="match status" value="1"/>
</dbReference>
<dbReference type="Pfam" id="PF00672">
    <property type="entry name" value="HAMP"/>
    <property type="match status" value="1"/>
</dbReference>
<dbReference type="Pfam" id="PF00512">
    <property type="entry name" value="HisKA"/>
    <property type="match status" value="1"/>
</dbReference>
<evidence type="ECO:0000256" key="4">
    <source>
        <dbReference type="ARBA" id="ARBA00022475"/>
    </source>
</evidence>
<keyword evidence="6" id="KW-0808">Transferase</keyword>
<dbReference type="AlphaFoldDB" id="A0A845F2Q7"/>
<dbReference type="GO" id="GO:0005524">
    <property type="term" value="F:ATP binding"/>
    <property type="evidence" value="ECO:0007669"/>
    <property type="project" value="UniProtKB-KW"/>
</dbReference>
<keyword evidence="13 14" id="KW-0472">Membrane</keyword>
<feature type="domain" description="HAMP" evidence="16">
    <location>
        <begin position="119"/>
        <end position="171"/>
    </location>
</feature>
<dbReference type="SMART" id="SM00304">
    <property type="entry name" value="HAMP"/>
    <property type="match status" value="1"/>
</dbReference>
<dbReference type="SUPFAM" id="SSF158472">
    <property type="entry name" value="HAMP domain-like"/>
    <property type="match status" value="1"/>
</dbReference>
<evidence type="ECO:0000256" key="6">
    <source>
        <dbReference type="ARBA" id="ARBA00022679"/>
    </source>
</evidence>
<evidence type="ECO:0000256" key="13">
    <source>
        <dbReference type="ARBA" id="ARBA00023136"/>
    </source>
</evidence>
<protein>
    <recommendedName>
        <fullName evidence="3">histidine kinase</fullName>
        <ecNumber evidence="3">2.7.13.3</ecNumber>
    </recommendedName>
</protein>
<dbReference type="SUPFAM" id="SSF47384">
    <property type="entry name" value="Homodimeric domain of signal transducing histidine kinase"/>
    <property type="match status" value="1"/>
</dbReference>
<evidence type="ECO:0000256" key="11">
    <source>
        <dbReference type="ARBA" id="ARBA00022989"/>
    </source>
</evidence>
<keyword evidence="9" id="KW-0418">Kinase</keyword>
<dbReference type="InterPro" id="IPR036097">
    <property type="entry name" value="HisK_dim/P_sf"/>
</dbReference>
<accession>A0A845F2Q7</accession>
<comment type="caution">
    <text evidence="17">The sequence shown here is derived from an EMBL/GenBank/DDBJ whole genome shotgun (WGS) entry which is preliminary data.</text>
</comment>
<keyword evidence="8" id="KW-0547">Nucleotide-binding</keyword>
<evidence type="ECO:0000256" key="14">
    <source>
        <dbReference type="SAM" id="Phobius"/>
    </source>
</evidence>